<proteinExistence type="predicted"/>
<dbReference type="EMBL" id="CAJVCH010534552">
    <property type="protein sequence ID" value="CAG7824982.1"/>
    <property type="molecule type" value="Genomic_DNA"/>
</dbReference>
<dbReference type="SMART" id="SM00320">
    <property type="entry name" value="WD40"/>
    <property type="match status" value="7"/>
</dbReference>
<feature type="repeat" description="WD" evidence="5">
    <location>
        <begin position="448"/>
        <end position="490"/>
    </location>
</feature>
<evidence type="ECO:0000256" key="3">
    <source>
        <dbReference type="ARBA" id="ARBA00022833"/>
    </source>
</evidence>
<sequence>MRSETRSSTLFSEAVVISECSQAGELFCGKTFVLRRNMEGIERSIQASSRGTHGAAPRKKNPAVGRKRPRIEPENDQVVVVPEIDDELLDDGFNCSICLDTLSQPEVTKCGHTFCYGCIRQHIKHNSQCPLCKANLDQTELTPNFAVMDHLLSKRSKRISKTNKHVVANSDFRDYWLSTINSLSDLNTILNLLELRKEALVSNAESVTKSLVTGFLEDFQKIKEAEKEAVELELYLIKLDLERFKSTTNVGSVDVISMPSSSIGSGFNTQKLSNDQTSLADKRVRISSHFEELSKLYLSSRSSHLCNTRLLESAVPCANDSVTPYEGLDDFSKSLFQVTAYQGLKPLATINYSGDLLSTTNIASSVEFDKNGEFFTVAGTSGKIRIFEYASVIGSAVEYHHSNTELISKSKVSCVAWSSYYATHMASSDYEGCVNLWDVGMARNIKSFSEHQKRVWSVDWCPQDPRMLASGSDDEKIRLWSTNSDRSIATISATGNICSVKFAPDSYTLACGGTDKCIYMYDIRQAQSPFGILKGHTKSVSHVKFLNKRELVSASTDNHLKIWDTTSKTLIRSFQGHRNEKNFVGLATDGNYIACGSEDNSLYVYSKVLANPLFSFKFDAHLGMFGRPIPENTSTEFVSAVAWKKDSPIIIGANSQGSIKILQLV</sequence>
<evidence type="ECO:0000256" key="4">
    <source>
        <dbReference type="PROSITE-ProRule" id="PRU00175"/>
    </source>
</evidence>
<gene>
    <name evidence="8" type="ORF">AFUS01_LOCUS35111</name>
</gene>
<keyword evidence="2 4" id="KW-0863">Zinc-finger</keyword>
<feature type="repeat" description="WD" evidence="5">
    <location>
        <begin position="533"/>
        <end position="573"/>
    </location>
</feature>
<dbReference type="PROSITE" id="PS00518">
    <property type="entry name" value="ZF_RING_1"/>
    <property type="match status" value="1"/>
</dbReference>
<evidence type="ECO:0000256" key="5">
    <source>
        <dbReference type="PROSITE-ProRule" id="PRU00221"/>
    </source>
</evidence>
<evidence type="ECO:0000256" key="6">
    <source>
        <dbReference type="SAM" id="MobiDB-lite"/>
    </source>
</evidence>
<dbReference type="InterPro" id="IPR001841">
    <property type="entry name" value="Znf_RING"/>
</dbReference>
<keyword evidence="5" id="KW-0853">WD repeat</keyword>
<dbReference type="AlphaFoldDB" id="A0A8J2PDL4"/>
<reference evidence="8" key="1">
    <citation type="submission" date="2021-06" db="EMBL/GenBank/DDBJ databases">
        <authorList>
            <person name="Hodson N. C."/>
            <person name="Mongue J. A."/>
            <person name="Jaron S. K."/>
        </authorList>
    </citation>
    <scope>NUCLEOTIDE SEQUENCE</scope>
</reference>
<dbReference type="Pfam" id="PF13923">
    <property type="entry name" value="zf-C3HC4_2"/>
    <property type="match status" value="1"/>
</dbReference>
<feature type="region of interest" description="Disordered" evidence="6">
    <location>
        <begin position="44"/>
        <end position="72"/>
    </location>
</feature>
<keyword evidence="9" id="KW-1185">Reference proteome</keyword>
<comment type="caution">
    <text evidence="8">The sequence shown here is derived from an EMBL/GenBank/DDBJ whole genome shotgun (WGS) entry which is preliminary data.</text>
</comment>
<dbReference type="CDD" id="cd00200">
    <property type="entry name" value="WD40"/>
    <property type="match status" value="1"/>
</dbReference>
<dbReference type="PROSITE" id="PS00678">
    <property type="entry name" value="WD_REPEATS_1"/>
    <property type="match status" value="1"/>
</dbReference>
<organism evidence="8 9">
    <name type="scientific">Allacma fusca</name>
    <dbReference type="NCBI Taxonomy" id="39272"/>
    <lineage>
        <taxon>Eukaryota</taxon>
        <taxon>Metazoa</taxon>
        <taxon>Ecdysozoa</taxon>
        <taxon>Arthropoda</taxon>
        <taxon>Hexapoda</taxon>
        <taxon>Collembola</taxon>
        <taxon>Symphypleona</taxon>
        <taxon>Sminthuridae</taxon>
        <taxon>Allacma</taxon>
    </lineage>
</organism>
<evidence type="ECO:0000259" key="7">
    <source>
        <dbReference type="PROSITE" id="PS50089"/>
    </source>
</evidence>
<evidence type="ECO:0000256" key="2">
    <source>
        <dbReference type="ARBA" id="ARBA00022771"/>
    </source>
</evidence>
<dbReference type="InterPro" id="IPR042755">
    <property type="entry name" value="COP1"/>
</dbReference>
<dbReference type="Proteomes" id="UP000708208">
    <property type="component" value="Unassembled WGS sequence"/>
</dbReference>
<dbReference type="GO" id="GO:0061630">
    <property type="term" value="F:ubiquitin protein ligase activity"/>
    <property type="evidence" value="ECO:0007669"/>
    <property type="project" value="InterPro"/>
</dbReference>
<accession>A0A8J2PDL4</accession>
<keyword evidence="1" id="KW-0479">Metal-binding</keyword>
<evidence type="ECO:0000256" key="1">
    <source>
        <dbReference type="ARBA" id="ARBA00022723"/>
    </source>
</evidence>
<dbReference type="GO" id="GO:0008270">
    <property type="term" value="F:zinc ion binding"/>
    <property type="evidence" value="ECO:0007669"/>
    <property type="project" value="UniProtKB-KW"/>
</dbReference>
<name>A0A8J2PDL4_9HEXA</name>
<feature type="domain" description="RING-type" evidence="7">
    <location>
        <begin position="95"/>
        <end position="133"/>
    </location>
</feature>
<dbReference type="OrthoDB" id="273771at2759"/>
<protein>
    <recommendedName>
        <fullName evidence="7">RING-type domain-containing protein</fullName>
    </recommendedName>
</protein>
<dbReference type="Pfam" id="PF00400">
    <property type="entry name" value="WD40"/>
    <property type="match status" value="4"/>
</dbReference>
<evidence type="ECO:0000313" key="9">
    <source>
        <dbReference type="Proteomes" id="UP000708208"/>
    </source>
</evidence>
<dbReference type="SMART" id="SM00184">
    <property type="entry name" value="RING"/>
    <property type="match status" value="1"/>
</dbReference>
<dbReference type="PROSITE" id="PS50294">
    <property type="entry name" value="WD_REPEATS_REGION"/>
    <property type="match status" value="2"/>
</dbReference>
<dbReference type="InterPro" id="IPR017907">
    <property type="entry name" value="Znf_RING_CS"/>
</dbReference>
<dbReference type="PANTHER" id="PTHR44080">
    <property type="entry name" value="E3 UBIQUITIN-PROTEIN LIGASE COP1"/>
    <property type="match status" value="1"/>
</dbReference>
<dbReference type="InterPro" id="IPR019775">
    <property type="entry name" value="WD40_repeat_CS"/>
</dbReference>
<dbReference type="PANTHER" id="PTHR44080:SF1">
    <property type="entry name" value="E3 UBIQUITIN-PROTEIN LIGASE COP1"/>
    <property type="match status" value="1"/>
</dbReference>
<dbReference type="PROSITE" id="PS50089">
    <property type="entry name" value="ZF_RING_2"/>
    <property type="match status" value="1"/>
</dbReference>
<feature type="compositionally biased region" description="Basic residues" evidence="6">
    <location>
        <begin position="56"/>
        <end position="69"/>
    </location>
</feature>
<dbReference type="GO" id="GO:0043161">
    <property type="term" value="P:proteasome-mediated ubiquitin-dependent protein catabolic process"/>
    <property type="evidence" value="ECO:0007669"/>
    <property type="project" value="TreeGrafter"/>
</dbReference>
<keyword evidence="3" id="KW-0862">Zinc</keyword>
<dbReference type="InterPro" id="IPR001680">
    <property type="entry name" value="WD40_rpt"/>
</dbReference>
<dbReference type="CDD" id="cd16504">
    <property type="entry name" value="RING-HC_COP1"/>
    <property type="match status" value="1"/>
</dbReference>
<dbReference type="PROSITE" id="PS50082">
    <property type="entry name" value="WD_REPEATS_2"/>
    <property type="match status" value="2"/>
</dbReference>
<evidence type="ECO:0000313" key="8">
    <source>
        <dbReference type="EMBL" id="CAG7824982.1"/>
    </source>
</evidence>